<keyword evidence="4 11" id="KW-0812">Transmembrane</keyword>
<dbReference type="PANTHER" id="PTHR24223:SF456">
    <property type="entry name" value="MULTIDRUG RESISTANCE-ASSOCIATED PROTEIN LETHAL(2)03659"/>
    <property type="match status" value="1"/>
</dbReference>
<comment type="caution">
    <text evidence="14">The sequence shown here is derived from an EMBL/GenBank/DDBJ whole genome shotgun (WGS) entry which is preliminary data.</text>
</comment>
<protein>
    <recommendedName>
        <fullName evidence="16">ABC bile acid transporter</fullName>
    </recommendedName>
</protein>
<dbReference type="EMBL" id="JAJHUN010000011">
    <property type="protein sequence ID" value="KAJ4145808.1"/>
    <property type="molecule type" value="Genomic_DNA"/>
</dbReference>
<dbReference type="InterPro" id="IPR003439">
    <property type="entry name" value="ABC_transporter-like_ATP-bd"/>
</dbReference>
<dbReference type="RefSeq" id="XP_056049478.1">
    <property type="nucleotide sequence ID" value="XM_056195895.1"/>
</dbReference>
<keyword evidence="6" id="KW-0547">Nucleotide-binding</keyword>
<dbReference type="InterPro" id="IPR050173">
    <property type="entry name" value="ABC_transporter_C-like"/>
</dbReference>
<dbReference type="Pfam" id="PF00005">
    <property type="entry name" value="ABC_tran"/>
    <property type="match status" value="2"/>
</dbReference>
<dbReference type="InterPro" id="IPR011527">
    <property type="entry name" value="ABC1_TM_dom"/>
</dbReference>
<dbReference type="SMART" id="SM00382">
    <property type="entry name" value="AAA"/>
    <property type="match status" value="2"/>
</dbReference>
<name>A0A9W8Q3N7_AKAMU</name>
<dbReference type="GO" id="GO:0005737">
    <property type="term" value="C:cytoplasm"/>
    <property type="evidence" value="ECO:0007669"/>
    <property type="project" value="UniProtKB-ARBA"/>
</dbReference>
<feature type="transmembrane region" description="Helical" evidence="11">
    <location>
        <begin position="885"/>
        <end position="906"/>
    </location>
</feature>
<evidence type="ECO:0000313" key="14">
    <source>
        <dbReference type="EMBL" id="KAJ4145808.1"/>
    </source>
</evidence>
<feature type="transmembrane region" description="Helical" evidence="11">
    <location>
        <begin position="844"/>
        <end position="865"/>
    </location>
</feature>
<dbReference type="GO" id="GO:0016020">
    <property type="term" value="C:membrane"/>
    <property type="evidence" value="ECO:0007669"/>
    <property type="project" value="UniProtKB-SubCell"/>
</dbReference>
<dbReference type="FunFam" id="3.40.50.300:FF:000838">
    <property type="entry name" value="ABC multidrug transporter (Eurofung)"/>
    <property type="match status" value="1"/>
</dbReference>
<dbReference type="FunFam" id="1.20.1560.10:FF:000013">
    <property type="entry name" value="ABC transporter C family member 2"/>
    <property type="match status" value="1"/>
</dbReference>
<keyword evidence="9 11" id="KW-0472">Membrane</keyword>
<feature type="transmembrane region" description="Helical" evidence="11">
    <location>
        <begin position="1068"/>
        <end position="1089"/>
    </location>
</feature>
<feature type="transmembrane region" description="Helical" evidence="11">
    <location>
        <begin position="472"/>
        <end position="493"/>
    </location>
</feature>
<dbReference type="SUPFAM" id="SSF52540">
    <property type="entry name" value="P-loop containing nucleoside triphosphate hydrolases"/>
    <property type="match status" value="2"/>
</dbReference>
<comment type="subcellular location">
    <subcellularLocation>
        <location evidence="1">Membrane</location>
        <topology evidence="1">Multi-pass membrane protein</topology>
    </subcellularLocation>
</comment>
<dbReference type="InterPro" id="IPR003593">
    <property type="entry name" value="AAA+_ATPase"/>
</dbReference>
<evidence type="ECO:0000259" key="13">
    <source>
        <dbReference type="PROSITE" id="PS50929"/>
    </source>
</evidence>
<keyword evidence="5" id="KW-0677">Repeat</keyword>
<dbReference type="PROSITE" id="PS50929">
    <property type="entry name" value="ABC_TM1F"/>
    <property type="match status" value="2"/>
</dbReference>
<feature type="transmembrane region" description="Helical" evidence="11">
    <location>
        <begin position="384"/>
        <end position="403"/>
    </location>
</feature>
<feature type="domain" description="ABC transporter" evidence="12">
    <location>
        <begin position="1158"/>
        <end position="1396"/>
    </location>
</feature>
<dbReference type="PROSITE" id="PS00211">
    <property type="entry name" value="ABC_TRANSPORTER_1"/>
    <property type="match status" value="1"/>
</dbReference>
<reference evidence="14" key="1">
    <citation type="journal article" date="2023" name="Access Microbiol">
        <title>De-novo genome assembly for Akanthomyces muscarius, a biocontrol agent of insect agricultural pests.</title>
        <authorList>
            <person name="Erdos Z."/>
            <person name="Studholme D.J."/>
            <person name="Raymond B."/>
            <person name="Sharma M."/>
        </authorList>
    </citation>
    <scope>NUCLEOTIDE SEQUENCE</scope>
    <source>
        <strain evidence="14">Ve6</strain>
    </source>
</reference>
<feature type="domain" description="ABC transporter" evidence="12">
    <location>
        <begin position="559"/>
        <end position="798"/>
    </location>
</feature>
<evidence type="ECO:0000256" key="3">
    <source>
        <dbReference type="ARBA" id="ARBA00022448"/>
    </source>
</evidence>
<dbReference type="Gene3D" id="1.20.1560.10">
    <property type="entry name" value="ABC transporter type 1, transmembrane domain"/>
    <property type="match status" value="2"/>
</dbReference>
<dbReference type="GO" id="GO:0016887">
    <property type="term" value="F:ATP hydrolysis activity"/>
    <property type="evidence" value="ECO:0007669"/>
    <property type="project" value="InterPro"/>
</dbReference>
<feature type="transmembrane region" description="Helical" evidence="11">
    <location>
        <begin position="985"/>
        <end position="1003"/>
    </location>
</feature>
<comment type="similarity">
    <text evidence="2">Belongs to the ABC transporter superfamily. ABCC family. Conjugate transporter (TC 3.A.1.208) subfamily.</text>
</comment>
<dbReference type="Proteomes" id="UP001144673">
    <property type="component" value="Chromosome 2"/>
</dbReference>
<dbReference type="GO" id="GO:0005524">
    <property type="term" value="F:ATP binding"/>
    <property type="evidence" value="ECO:0007669"/>
    <property type="project" value="UniProtKB-KW"/>
</dbReference>
<dbReference type="GO" id="GO:0140359">
    <property type="term" value="F:ABC-type transporter activity"/>
    <property type="evidence" value="ECO:0007669"/>
    <property type="project" value="InterPro"/>
</dbReference>
<dbReference type="GeneID" id="80891800"/>
<accession>A0A9W8Q3N7</accession>
<dbReference type="Gene3D" id="3.40.50.300">
    <property type="entry name" value="P-loop containing nucleotide triphosphate hydrolases"/>
    <property type="match status" value="2"/>
</dbReference>
<dbReference type="KEGG" id="amus:LMH87_004641"/>
<gene>
    <name evidence="14" type="ORF">LMH87_004641</name>
</gene>
<feature type="domain" description="ABC transmembrane type-1" evidence="13">
    <location>
        <begin position="390"/>
        <end position="530"/>
    </location>
</feature>
<keyword evidence="15" id="KW-1185">Reference proteome</keyword>
<dbReference type="InterPro" id="IPR036640">
    <property type="entry name" value="ABC1_TM_sf"/>
</dbReference>
<dbReference type="InterPro" id="IPR027417">
    <property type="entry name" value="P-loop_NTPase"/>
</dbReference>
<dbReference type="InterPro" id="IPR017871">
    <property type="entry name" value="ABC_transporter-like_CS"/>
</dbReference>
<evidence type="ECO:0000256" key="11">
    <source>
        <dbReference type="SAM" id="Phobius"/>
    </source>
</evidence>
<evidence type="ECO:0000256" key="7">
    <source>
        <dbReference type="ARBA" id="ARBA00022840"/>
    </source>
</evidence>
<feature type="region of interest" description="Disordered" evidence="10">
    <location>
        <begin position="789"/>
        <end position="821"/>
    </location>
</feature>
<evidence type="ECO:0000256" key="6">
    <source>
        <dbReference type="ARBA" id="ARBA00022741"/>
    </source>
</evidence>
<keyword evidence="8 11" id="KW-1133">Transmembrane helix</keyword>
<organism evidence="14 15">
    <name type="scientific">Akanthomyces muscarius</name>
    <name type="common">Entomopathogenic fungus</name>
    <name type="synonym">Lecanicillium muscarium</name>
    <dbReference type="NCBI Taxonomy" id="2231603"/>
    <lineage>
        <taxon>Eukaryota</taxon>
        <taxon>Fungi</taxon>
        <taxon>Dikarya</taxon>
        <taxon>Ascomycota</taxon>
        <taxon>Pezizomycotina</taxon>
        <taxon>Sordariomycetes</taxon>
        <taxon>Hypocreomycetidae</taxon>
        <taxon>Hypocreales</taxon>
        <taxon>Cordycipitaceae</taxon>
        <taxon>Akanthomyces</taxon>
    </lineage>
</organism>
<dbReference type="Pfam" id="PF00664">
    <property type="entry name" value="ABC_membrane"/>
    <property type="match status" value="2"/>
</dbReference>
<dbReference type="PANTHER" id="PTHR24223">
    <property type="entry name" value="ATP-BINDING CASSETTE SUB-FAMILY C"/>
    <property type="match status" value="1"/>
</dbReference>
<feature type="domain" description="ABC transmembrane type-1" evidence="13">
    <location>
        <begin position="885"/>
        <end position="1123"/>
    </location>
</feature>
<dbReference type="SUPFAM" id="SSF90123">
    <property type="entry name" value="ABC transporter transmembrane region"/>
    <property type="match status" value="2"/>
</dbReference>
<evidence type="ECO:0000256" key="10">
    <source>
        <dbReference type="SAM" id="MobiDB-lite"/>
    </source>
</evidence>
<evidence type="ECO:0000256" key="4">
    <source>
        <dbReference type="ARBA" id="ARBA00022692"/>
    </source>
</evidence>
<evidence type="ECO:0000259" key="12">
    <source>
        <dbReference type="PROSITE" id="PS50893"/>
    </source>
</evidence>
<evidence type="ECO:0000256" key="1">
    <source>
        <dbReference type="ARBA" id="ARBA00004141"/>
    </source>
</evidence>
<proteinExistence type="inferred from homology"/>
<evidence type="ECO:0000256" key="5">
    <source>
        <dbReference type="ARBA" id="ARBA00022737"/>
    </source>
</evidence>
<sequence>MLSLVLATACCARCVWPSRRAPAQPYKDVDGEATSESEAKAARLNPLAYNTLVLVSPLGAALSLLKFRFGAAQLQPLQWELVQWTGPVLWLLLAFQSIHIYQQKNIPQRYDSSTYTALSSAGLISFLWYEWASSSCELPWPQLTAAVAVFLGILSVPQRPVVFRGVAPVLNESGVSILDWIFFSWSLHRESSALPTPLNLEDLPRVPFSQSSSTLRKQFDSCDRTKALWRQLATIFRKPLALQWSLVLLEAGSEFGSRFVMHSLLQRLEAGPNIDAWTWVWVALLPASLLGVSACGNWSGWIGHTRIQLPMLGLLQSLAFEKSMRLRSGSDSKSAEEKHRTNTPSVMDAIQSHSNATAQAFFNAHSLPIAALKMLMYSTYLSRFMGFTNVIIGGTLPILAIWLSRKLSKNQRRAQAEHMEATEQTSKIVSEALRGLRQIRLSSMERLWQDRIFAARNHNLAAAWRVSVHEEMVNLVATLGPVLFASVTISIYAFRTGNFSPSVAFTSINLFGNLHAVIKQLPTRFASLHRARLSYSKLQLYFEQPEQTQQATIADTVSLQNANLSWVEDEKGAILKNVDVKFPKNGISLVTGQVGSGKSLLLSSLLGEAKVQFGKLAKPAVDTSSGTSKARSIVAGSVAFISQPPWIEDRTIKENICFGYDFDAERYRKVLNACALTHDLESLSNGDLTAAGTGGSSLSGGQKWRVAFARALYSPAEFIISEDILAAVDTAVARHLCDTALRGDLLQGRTMIMATHHPEYCSELSACLISLQDGSATVEYTSNATQKLTVSGQTKNSGPTAKTEKSHPSKAATSAQPSRQHSKPQDYWAILQIYAKKTGSLRGYISAIPIVLCYRFLATSNSWWLAKWTSRDNSVGQQHSTKYDVGIYLSLSVASAVFLSVKTLIFTRMGHDSSRKLFESLTRRVLKARFSWIDSTPPGQVIQTLDSDMYAIDHRMAPQIIGILSSTMNVLFICASSLSSSPYTIVSSVIMLAFYAVVAQKALETSQRLRPVVNSCSFPVSNHISSAQSGLTTIRAFGKSAYYIETMQEHIDRANTAFTHMALGHSWLGIRLGVMGSIFVAAVTAATVLSKGTASSTGLAITLALQLRQALNITIGQINVTRTGLNAIDRVLALASIPSEEEEEDAIAPKNWPSRGQVEIQKLRVRYDKTLPWALNNITFSVQAGQRLGIVGRTGAGKSSLINALLRFVDATIGKILIDGQDISKISRKRVRDAVTVIPQDAFLFSGTLRSNVDVFDRHSDDKIIAALRSVHFASFGQERDVTAADLDRSIFSGGSNMSHGQRQLVCLARVILEDKCRILILDEATSGIDHITEAAIQGAIKDNFRNVTILVVAHKLLTVADFDSILVLSQGEVVEHGAPQQLLASKGRLWNMVEQSEDSGKIKEIIWRDSK</sequence>
<evidence type="ECO:0000313" key="15">
    <source>
        <dbReference type="Proteomes" id="UP001144673"/>
    </source>
</evidence>
<dbReference type="PROSITE" id="PS50893">
    <property type="entry name" value="ABC_TRANSPORTER_2"/>
    <property type="match status" value="2"/>
</dbReference>
<evidence type="ECO:0008006" key="16">
    <source>
        <dbReference type="Google" id="ProtNLM"/>
    </source>
</evidence>
<dbReference type="CDD" id="cd03244">
    <property type="entry name" value="ABCC_MRP_domain2"/>
    <property type="match status" value="1"/>
</dbReference>
<keyword evidence="3" id="KW-0813">Transport</keyword>
<evidence type="ECO:0000256" key="8">
    <source>
        <dbReference type="ARBA" id="ARBA00022989"/>
    </source>
</evidence>
<feature type="compositionally biased region" description="Polar residues" evidence="10">
    <location>
        <begin position="789"/>
        <end position="800"/>
    </location>
</feature>
<keyword evidence="7" id="KW-0067">ATP-binding</keyword>
<dbReference type="CDD" id="cd18604">
    <property type="entry name" value="ABC_6TM_VMR1_D2_like"/>
    <property type="match status" value="1"/>
</dbReference>
<evidence type="ECO:0000256" key="9">
    <source>
        <dbReference type="ARBA" id="ARBA00023136"/>
    </source>
</evidence>
<evidence type="ECO:0000256" key="2">
    <source>
        <dbReference type="ARBA" id="ARBA00009726"/>
    </source>
</evidence>